<sequence>MASGYGYTGGRSRCFPFWQEFQKCYAGADTPEQCVLQKEDYLECLHHTKEVSRALRVKTEYLTKTASELDTKRVEAQTHAEGGILGLGLLNAVQQSQQAQAQGEKA</sequence>
<keyword evidence="12" id="KW-0472">Membrane</keyword>
<name>A0AAV5GPA1_9BASI</name>
<dbReference type="PANTHER" id="PTHR15224:SF1">
    <property type="entry name" value="NADH DEHYDROGENASE [UBIQUINONE] IRON-SULFUR PROTEIN 5"/>
    <property type="match status" value="1"/>
</dbReference>
<keyword evidence="8" id="KW-0679">Respiratory chain</keyword>
<proteinExistence type="inferred from homology"/>
<evidence type="ECO:0000313" key="18">
    <source>
        <dbReference type="Proteomes" id="UP001342314"/>
    </source>
</evidence>
<evidence type="ECO:0000256" key="13">
    <source>
        <dbReference type="ARBA" id="ARBA00023157"/>
    </source>
</evidence>
<feature type="disulfide bond" evidence="16">
    <location>
        <begin position="14"/>
        <end position="44"/>
    </location>
</feature>
<evidence type="ECO:0000313" key="17">
    <source>
        <dbReference type="EMBL" id="GJN94191.1"/>
    </source>
</evidence>
<evidence type="ECO:0000256" key="8">
    <source>
        <dbReference type="ARBA" id="ARBA00022660"/>
    </source>
</evidence>
<comment type="caution">
    <text evidence="17">The sequence shown here is derived from an EMBL/GenBank/DDBJ whole genome shotgun (WGS) entry which is preliminary data.</text>
</comment>
<dbReference type="PANTHER" id="PTHR15224">
    <property type="entry name" value="NADH DEHYDROGENASE [UBIQUINONE] IRON-SULFUR PROTEIN 5"/>
    <property type="match status" value="1"/>
</dbReference>
<evidence type="ECO:0000256" key="4">
    <source>
        <dbReference type="ARBA" id="ARBA00007372"/>
    </source>
</evidence>
<accession>A0AAV5GPA1</accession>
<evidence type="ECO:0000256" key="9">
    <source>
        <dbReference type="ARBA" id="ARBA00022792"/>
    </source>
</evidence>
<evidence type="ECO:0000256" key="5">
    <source>
        <dbReference type="ARBA" id="ARBA00011261"/>
    </source>
</evidence>
<dbReference type="EMBL" id="BQKY01000016">
    <property type="protein sequence ID" value="GJN94191.1"/>
    <property type="molecule type" value="Genomic_DNA"/>
</dbReference>
<evidence type="ECO:0000256" key="2">
    <source>
        <dbReference type="ARBA" id="ARBA00004569"/>
    </source>
</evidence>
<protein>
    <recommendedName>
        <fullName evidence="6">NADH dehydrogenase [ubiquinone] iron-sulfur protein 5</fullName>
    </recommendedName>
    <alternativeName>
        <fullName evidence="14">Complex I-15 kDa</fullName>
    </alternativeName>
    <alternativeName>
        <fullName evidence="15">NADH-ubiquinone oxidoreductase 15 kDa subunit</fullName>
    </alternativeName>
</protein>
<keyword evidence="13 16" id="KW-1015">Disulfide bond</keyword>
<keyword evidence="9" id="KW-0999">Mitochondrion inner membrane</keyword>
<evidence type="ECO:0000256" key="3">
    <source>
        <dbReference type="ARBA" id="ARBA00004637"/>
    </source>
</evidence>
<keyword evidence="7" id="KW-0813">Transport</keyword>
<evidence type="ECO:0000256" key="12">
    <source>
        <dbReference type="ARBA" id="ARBA00023136"/>
    </source>
</evidence>
<organism evidence="17 18">
    <name type="scientific">Rhodotorula paludigena</name>
    <dbReference type="NCBI Taxonomy" id="86838"/>
    <lineage>
        <taxon>Eukaryota</taxon>
        <taxon>Fungi</taxon>
        <taxon>Dikarya</taxon>
        <taxon>Basidiomycota</taxon>
        <taxon>Pucciniomycotina</taxon>
        <taxon>Microbotryomycetes</taxon>
        <taxon>Sporidiobolales</taxon>
        <taxon>Sporidiobolaceae</taxon>
        <taxon>Rhodotorula</taxon>
    </lineage>
</organism>
<reference evidence="17 18" key="1">
    <citation type="submission" date="2021-12" db="EMBL/GenBank/DDBJ databases">
        <title>High titer production of polyol ester of fatty acids by Rhodotorula paludigena BS15 towards product separation-free biomass refinery.</title>
        <authorList>
            <person name="Mano J."/>
            <person name="Ono H."/>
            <person name="Tanaka T."/>
            <person name="Naito K."/>
            <person name="Sushida H."/>
            <person name="Ike M."/>
            <person name="Tokuyasu K."/>
            <person name="Kitaoka M."/>
        </authorList>
    </citation>
    <scope>NUCLEOTIDE SEQUENCE [LARGE SCALE GENOMIC DNA]</scope>
    <source>
        <strain evidence="17 18">BS15</strain>
    </source>
</reference>
<evidence type="ECO:0000256" key="11">
    <source>
        <dbReference type="ARBA" id="ARBA00023128"/>
    </source>
</evidence>
<keyword evidence="10" id="KW-0249">Electron transport</keyword>
<dbReference type="Proteomes" id="UP001342314">
    <property type="component" value="Unassembled WGS sequence"/>
</dbReference>
<evidence type="ECO:0000256" key="14">
    <source>
        <dbReference type="ARBA" id="ARBA00031222"/>
    </source>
</evidence>
<evidence type="ECO:0000256" key="7">
    <source>
        <dbReference type="ARBA" id="ARBA00022448"/>
    </source>
</evidence>
<evidence type="ECO:0000256" key="15">
    <source>
        <dbReference type="ARBA" id="ARBA00032739"/>
    </source>
</evidence>
<evidence type="ECO:0000256" key="1">
    <source>
        <dbReference type="ARBA" id="ARBA00003195"/>
    </source>
</evidence>
<gene>
    <name evidence="17" type="ORF">Rhopal_007265-T1</name>
</gene>
<comment type="subunit">
    <text evidence="5">Mammalian complex I is composed of 45 different subunits. This is a component of the iron-sulfur (IP) fragment of the enzyme.</text>
</comment>
<evidence type="ECO:0000256" key="10">
    <source>
        <dbReference type="ARBA" id="ARBA00022982"/>
    </source>
</evidence>
<keyword evidence="11" id="KW-0496">Mitochondrion</keyword>
<dbReference type="AlphaFoldDB" id="A0AAV5GPA1"/>
<feature type="disulfide bond" evidence="16">
    <location>
        <begin position="24"/>
        <end position="34"/>
    </location>
</feature>
<dbReference type="GO" id="GO:0005743">
    <property type="term" value="C:mitochondrial inner membrane"/>
    <property type="evidence" value="ECO:0007669"/>
    <property type="project" value="UniProtKB-SubCell"/>
</dbReference>
<dbReference type="CDD" id="cd24141">
    <property type="entry name" value="NDUFS5-like"/>
    <property type="match status" value="1"/>
</dbReference>
<comment type="function">
    <text evidence="1">Accessory subunit of the mitochondrial membrane respiratory chain NADH dehydrogenase (Complex I), that is believed not to be involved in catalysis. Complex I functions in the transfer of electrons from NADH to the respiratory chain. The immediate electron acceptor for the enzyme is believed to be ubiquinone.</text>
</comment>
<evidence type="ECO:0000256" key="6">
    <source>
        <dbReference type="ARBA" id="ARBA00013482"/>
    </source>
</evidence>
<comment type="similarity">
    <text evidence="4">Belongs to the complex I NDUFS5 subunit family.</text>
</comment>
<dbReference type="GO" id="GO:0032981">
    <property type="term" value="P:mitochondrial respiratory chain complex I assembly"/>
    <property type="evidence" value="ECO:0007669"/>
    <property type="project" value="TreeGrafter"/>
</dbReference>
<comment type="subcellular location">
    <subcellularLocation>
        <location evidence="3">Mitochondrion inner membrane</location>
        <topology evidence="3">Peripheral membrane protein</topology>
    </subcellularLocation>
    <subcellularLocation>
        <location evidence="2">Mitochondrion intermembrane space</location>
    </subcellularLocation>
</comment>
<evidence type="ECO:0000256" key="16">
    <source>
        <dbReference type="PIRSR" id="PIRSR619342-50"/>
    </source>
</evidence>
<dbReference type="InterPro" id="IPR019342">
    <property type="entry name" value="NADH_UbQ_OxRdtase_FeS-su5"/>
</dbReference>
<keyword evidence="18" id="KW-1185">Reference proteome</keyword>
<dbReference type="GO" id="GO:0005758">
    <property type="term" value="C:mitochondrial intermembrane space"/>
    <property type="evidence" value="ECO:0007669"/>
    <property type="project" value="UniProtKB-SubCell"/>
</dbReference>